<reference evidence="2 3" key="1">
    <citation type="submission" date="2024-04" db="EMBL/GenBank/DDBJ databases">
        <title>Defined microbial consortia suppress multidrug-resistant proinflammatory Enterobacteriaceae via ecological control.</title>
        <authorList>
            <person name="Furuichi M."/>
            <person name="Kawaguchi T."/>
            <person name="Pust M."/>
            <person name="Yasuma K."/>
            <person name="Plichta D."/>
            <person name="Hasegawa N."/>
            <person name="Ohya T."/>
            <person name="Bhattarai S."/>
            <person name="Sasajima S."/>
            <person name="Aoto Y."/>
            <person name="Tuganbaev T."/>
            <person name="Yaginuma M."/>
            <person name="Ueda M."/>
            <person name="Okahashi N."/>
            <person name="Amafuji K."/>
            <person name="Kiridooshi Y."/>
            <person name="Sugita K."/>
            <person name="Strazar M."/>
            <person name="Skelly A."/>
            <person name="Suda W."/>
            <person name="Hattori M."/>
            <person name="Nakamoto N."/>
            <person name="Caballero S."/>
            <person name="Norman J."/>
            <person name="Olle B."/>
            <person name="Tanoue T."/>
            <person name="Arita M."/>
            <person name="Bucci V."/>
            <person name="Atarashi K."/>
            <person name="Xavier R."/>
            <person name="Honda K."/>
        </authorList>
    </citation>
    <scope>NUCLEOTIDE SEQUENCE [LARGE SCALE GENOMIC DNA]</scope>
    <source>
        <strain evidence="3">k04-0078-D8-1</strain>
    </source>
</reference>
<proteinExistence type="predicted"/>
<evidence type="ECO:0000313" key="2">
    <source>
        <dbReference type="EMBL" id="GAA6406050.1"/>
    </source>
</evidence>
<keyword evidence="1" id="KW-1133">Transmembrane helix</keyword>
<feature type="transmembrane region" description="Helical" evidence="1">
    <location>
        <begin position="12"/>
        <end position="28"/>
    </location>
</feature>
<evidence type="ECO:0000313" key="3">
    <source>
        <dbReference type="Proteomes" id="UP001600943"/>
    </source>
</evidence>
<dbReference type="Proteomes" id="UP001600943">
    <property type="component" value="Unassembled WGS sequence"/>
</dbReference>
<accession>A0ABQ0B3N0</accession>
<keyword evidence="3" id="KW-1185">Reference proteome</keyword>
<gene>
    <name evidence="2" type="ORF">K040078D81_01670</name>
</gene>
<keyword evidence="1" id="KW-0812">Transmembrane</keyword>
<evidence type="ECO:0000256" key="1">
    <source>
        <dbReference type="SAM" id="Phobius"/>
    </source>
</evidence>
<comment type="caution">
    <text evidence="2">The sequence shown here is derived from an EMBL/GenBank/DDBJ whole genome shotgun (WGS) entry which is preliminary data.</text>
</comment>
<sequence length="113" mass="13413">MWDFYMNKKTVSIISGVVFATLGGYGLYKGVFNKNSLTYSWEWIERLTNKQWNNERDKVQQIVMSPKYSDSMRNEALRILQLFDKVKNKKECKGFDNYKFPVHGEHGTNLYKK</sequence>
<keyword evidence="1" id="KW-0472">Membrane</keyword>
<protein>
    <submittedName>
        <fullName evidence="2">Uncharacterized protein</fullName>
    </submittedName>
</protein>
<organism evidence="2 3">
    <name type="scientific">Blautia hominis</name>
    <dbReference type="NCBI Taxonomy" id="2025493"/>
    <lineage>
        <taxon>Bacteria</taxon>
        <taxon>Bacillati</taxon>
        <taxon>Bacillota</taxon>
        <taxon>Clostridia</taxon>
        <taxon>Lachnospirales</taxon>
        <taxon>Lachnospiraceae</taxon>
        <taxon>Blautia</taxon>
    </lineage>
</organism>
<name>A0ABQ0B3N0_9FIRM</name>
<dbReference type="EMBL" id="BAABYW010000001">
    <property type="protein sequence ID" value="GAA6406050.1"/>
    <property type="molecule type" value="Genomic_DNA"/>
</dbReference>